<name>A0ABV2BUN9_9GAMM</name>
<dbReference type="EMBL" id="JBEVCJ010000012">
    <property type="protein sequence ID" value="MET1255660.1"/>
    <property type="molecule type" value="Genomic_DNA"/>
</dbReference>
<dbReference type="Proteomes" id="UP001548189">
    <property type="component" value="Unassembled WGS sequence"/>
</dbReference>
<evidence type="ECO:0000313" key="2">
    <source>
        <dbReference type="Proteomes" id="UP001548189"/>
    </source>
</evidence>
<evidence type="ECO:0000313" key="1">
    <source>
        <dbReference type="EMBL" id="MET1255660.1"/>
    </source>
</evidence>
<comment type="caution">
    <text evidence="1">The sequence shown here is derived from an EMBL/GenBank/DDBJ whole genome shotgun (WGS) entry which is preliminary data.</text>
</comment>
<organism evidence="1 2">
    <name type="scientific">Aliikangiella maris</name>
    <dbReference type="NCBI Taxonomy" id="3162458"/>
    <lineage>
        <taxon>Bacteria</taxon>
        <taxon>Pseudomonadati</taxon>
        <taxon>Pseudomonadota</taxon>
        <taxon>Gammaproteobacteria</taxon>
        <taxon>Oceanospirillales</taxon>
        <taxon>Pleioneaceae</taxon>
        <taxon>Aliikangiella</taxon>
    </lineage>
</organism>
<reference evidence="1 2" key="1">
    <citation type="submission" date="2024-06" db="EMBL/GenBank/DDBJ databases">
        <authorList>
            <person name="Li F."/>
        </authorList>
    </citation>
    <scope>NUCLEOTIDE SEQUENCE [LARGE SCALE GENOMIC DNA]</scope>
    <source>
        <strain evidence="1 2">GXAS 311</strain>
    </source>
</reference>
<sequence length="303" mass="35057">MKISLEIDTLINLRLNAFIKKNLPDQNIELVVLPINRLKRLVFDNVDSANSYCTVASKGYESNIPHLETIPYLAFNIEPGLVTSINSKALQRHLLEDGSVNINSALADERLRWVLVENFALFAPDAKKVENSKLIENSERFHILSHNDPYKASFKLVAANRFDVTYTTVNGMHLFAKPLGVYEQLTFYPIKKYTEEYAKNPVLDTIHCNLSETSQYILPYLNELLYQVRGREEFIKYLLTFRDLKNLQDFSLSKNLDALRAGIYDEPSTLSNRVKLPIKKEFIYPPIEQYIEQLYLTEVKDKK</sequence>
<proteinExistence type="predicted"/>
<gene>
    <name evidence="1" type="ORF">ABVT43_11035</name>
</gene>
<keyword evidence="2" id="KW-1185">Reference proteome</keyword>
<protein>
    <submittedName>
        <fullName evidence="1">Uncharacterized protein</fullName>
    </submittedName>
</protein>
<accession>A0ABV2BUN9</accession>